<dbReference type="InterPro" id="IPR042099">
    <property type="entry name" value="ANL_N_sf"/>
</dbReference>
<name>D4YPY6_9MICO</name>
<dbReference type="EMBL" id="ADNU01000064">
    <property type="protein sequence ID" value="EFG46734.1"/>
    <property type="molecule type" value="Genomic_DNA"/>
</dbReference>
<dbReference type="Pfam" id="PF13193">
    <property type="entry name" value="AMP-binding_C"/>
    <property type="match status" value="1"/>
</dbReference>
<sequence length="447" mass="48745">MSSKLQTALATLGEEPAIVSGARVTTYGSLNRERRIWTERLSEAGVRPGDVVALEADYSVASVAALIALLEIKAITVPISSLPEEKREEILAVSAARFLITLTDSRPVVSPLEVADGQPSDLYRTLRYRGAAGLVLFSSGTTGNSKGSVLDFDKLVNAYEHSNSKPHRTITFLGFDHIGGVNTLFHALAHGSTIVTVRDRTPDEVLAVVQDARVEVLPTTPTFLTMCLIGRKLGQYDLSSLKVITYGTEPMPEHTLRKLNEALPGVRLKQTYGLSELGIMSTKSKSNDSLWVKLGGAGFEHKIVDGTLWVKSDRAMLGYLNAPYFFDEDGFFNTQDQVEVDGDYVKILGRKSEIINVGGLKVYPSEVESALLEVEGVADVLVSGHPNAVTGEIVRARIKPAPGTNSQQLKHDVRRHCAAKLEDYKVPAIVDFSTDDLHSKRFKKARA</sequence>
<evidence type="ECO:0000313" key="5">
    <source>
        <dbReference type="EMBL" id="EFG46734.1"/>
    </source>
</evidence>
<dbReference type="PANTHER" id="PTHR24096">
    <property type="entry name" value="LONG-CHAIN-FATTY-ACID--COA LIGASE"/>
    <property type="match status" value="1"/>
</dbReference>
<dbReference type="PROSITE" id="PS00455">
    <property type="entry name" value="AMP_BINDING"/>
    <property type="match status" value="1"/>
</dbReference>
<gene>
    <name evidence="5" type="ORF">HMPREF0183_1996</name>
</gene>
<evidence type="ECO:0000259" key="3">
    <source>
        <dbReference type="Pfam" id="PF00501"/>
    </source>
</evidence>
<evidence type="ECO:0000256" key="1">
    <source>
        <dbReference type="ARBA" id="ARBA00006432"/>
    </source>
</evidence>
<feature type="domain" description="AMP-binding enzyme C-terminal" evidence="4">
    <location>
        <begin position="366"/>
        <end position="439"/>
    </location>
</feature>
<feature type="domain" description="AMP-dependent synthetase/ligase" evidence="3">
    <location>
        <begin position="8"/>
        <end position="319"/>
    </location>
</feature>
<comment type="similarity">
    <text evidence="1">Belongs to the ATP-dependent AMP-binding enzyme family.</text>
</comment>
<proteinExistence type="inferred from homology"/>
<accession>D4YPY6</accession>
<dbReference type="RefSeq" id="WP_005885572.1">
    <property type="nucleotide sequence ID" value="NZ_ADNU01000064.1"/>
</dbReference>
<dbReference type="InterPro" id="IPR025110">
    <property type="entry name" value="AMP-bd_C"/>
</dbReference>
<dbReference type="Pfam" id="PF00501">
    <property type="entry name" value="AMP-binding"/>
    <property type="match status" value="1"/>
</dbReference>
<dbReference type="InterPro" id="IPR045851">
    <property type="entry name" value="AMP-bd_C_sf"/>
</dbReference>
<keyword evidence="2" id="KW-0436">Ligase</keyword>
<protein>
    <submittedName>
        <fullName evidence="5">AMP-binding enzyme</fullName>
    </submittedName>
</protein>
<evidence type="ECO:0000256" key="2">
    <source>
        <dbReference type="ARBA" id="ARBA00022598"/>
    </source>
</evidence>
<reference evidence="5 6" key="1">
    <citation type="submission" date="2010-04" db="EMBL/GenBank/DDBJ databases">
        <authorList>
            <person name="Qin X."/>
            <person name="Bachman B."/>
            <person name="Battles P."/>
            <person name="Bell A."/>
            <person name="Bess C."/>
            <person name="Bickham C."/>
            <person name="Chaboub L."/>
            <person name="Chen D."/>
            <person name="Coyle M."/>
            <person name="Deiros D.R."/>
            <person name="Dinh H."/>
            <person name="Forbes L."/>
            <person name="Fowler G."/>
            <person name="Francisco L."/>
            <person name="Fu Q."/>
            <person name="Gubbala S."/>
            <person name="Hale W."/>
            <person name="Han Y."/>
            <person name="Hemphill L."/>
            <person name="Highlander S.K."/>
            <person name="Hirani K."/>
            <person name="Hogues M."/>
            <person name="Jackson L."/>
            <person name="Jakkamsetti A."/>
            <person name="Javaid M."/>
            <person name="Jiang H."/>
            <person name="Korchina V."/>
            <person name="Kovar C."/>
            <person name="Lara F."/>
            <person name="Lee S."/>
            <person name="Mata R."/>
            <person name="Mathew T."/>
            <person name="Moen C."/>
            <person name="Morales K."/>
            <person name="Munidasa M."/>
            <person name="Nazareth L."/>
            <person name="Ngo R."/>
            <person name="Nguyen L."/>
            <person name="Okwuonu G."/>
            <person name="Ongeri F."/>
            <person name="Patil S."/>
            <person name="Petrosino J."/>
            <person name="Pham C."/>
            <person name="Pham P."/>
            <person name="Pu L.-L."/>
            <person name="Puazo M."/>
            <person name="Raj R."/>
            <person name="Reid J."/>
            <person name="Rouhana J."/>
            <person name="Saada N."/>
            <person name="Shang Y."/>
            <person name="Simmons D."/>
            <person name="Thornton R."/>
            <person name="Warren J."/>
            <person name="Weissenberger G."/>
            <person name="Zhang J."/>
            <person name="Zhang L."/>
            <person name="Zhou C."/>
            <person name="Zhu D."/>
            <person name="Muzny D."/>
            <person name="Worley K."/>
            <person name="Gibbs R."/>
        </authorList>
    </citation>
    <scope>NUCLEOTIDE SEQUENCE [LARGE SCALE GENOMIC DNA]</scope>
    <source>
        <strain evidence="5 6">ATCC 49030</strain>
    </source>
</reference>
<dbReference type="STRING" id="585530.HMPREF0183_1996"/>
<evidence type="ECO:0000259" key="4">
    <source>
        <dbReference type="Pfam" id="PF13193"/>
    </source>
</evidence>
<dbReference type="SUPFAM" id="SSF56801">
    <property type="entry name" value="Acetyl-CoA synthetase-like"/>
    <property type="match status" value="1"/>
</dbReference>
<dbReference type="InterPro" id="IPR000873">
    <property type="entry name" value="AMP-dep_synth/lig_dom"/>
</dbReference>
<dbReference type="OrthoDB" id="9803968at2"/>
<dbReference type="AlphaFoldDB" id="D4YPY6"/>
<comment type="caution">
    <text evidence="5">The sequence shown here is derived from an EMBL/GenBank/DDBJ whole genome shotgun (WGS) entry which is preliminary data.</text>
</comment>
<keyword evidence="6" id="KW-1185">Reference proteome</keyword>
<dbReference type="GO" id="GO:0016405">
    <property type="term" value="F:CoA-ligase activity"/>
    <property type="evidence" value="ECO:0007669"/>
    <property type="project" value="TreeGrafter"/>
</dbReference>
<evidence type="ECO:0000313" key="6">
    <source>
        <dbReference type="Proteomes" id="UP000005714"/>
    </source>
</evidence>
<dbReference type="PANTHER" id="PTHR24096:SF149">
    <property type="entry name" value="AMP-BINDING DOMAIN-CONTAINING PROTEIN-RELATED"/>
    <property type="match status" value="1"/>
</dbReference>
<dbReference type="InterPro" id="IPR020845">
    <property type="entry name" value="AMP-binding_CS"/>
</dbReference>
<dbReference type="CDD" id="cd04433">
    <property type="entry name" value="AFD_class_I"/>
    <property type="match status" value="1"/>
</dbReference>
<organism evidence="5 6">
    <name type="scientific">Brevibacterium mcbrellneri ATCC 49030</name>
    <dbReference type="NCBI Taxonomy" id="585530"/>
    <lineage>
        <taxon>Bacteria</taxon>
        <taxon>Bacillati</taxon>
        <taxon>Actinomycetota</taxon>
        <taxon>Actinomycetes</taxon>
        <taxon>Micrococcales</taxon>
        <taxon>Brevibacteriaceae</taxon>
        <taxon>Brevibacterium</taxon>
    </lineage>
</organism>
<dbReference type="Proteomes" id="UP000005714">
    <property type="component" value="Unassembled WGS sequence"/>
</dbReference>
<dbReference type="eggNOG" id="COG0318">
    <property type="taxonomic scope" value="Bacteria"/>
</dbReference>
<dbReference type="Gene3D" id="3.40.50.12780">
    <property type="entry name" value="N-terminal domain of ligase-like"/>
    <property type="match status" value="1"/>
</dbReference>
<dbReference type="Gene3D" id="3.30.300.30">
    <property type="match status" value="1"/>
</dbReference>